<dbReference type="EC" id="1.8.1.4" evidence="2 10"/>
<dbReference type="InterPro" id="IPR023753">
    <property type="entry name" value="FAD/NAD-binding_dom"/>
</dbReference>
<dbReference type="InterPro" id="IPR012999">
    <property type="entry name" value="Pyr_OxRdtase_I_AS"/>
</dbReference>
<evidence type="ECO:0000313" key="13">
    <source>
        <dbReference type="EMBL" id="MEN3931559.1"/>
    </source>
</evidence>
<evidence type="ECO:0000313" key="14">
    <source>
        <dbReference type="Proteomes" id="UP001418637"/>
    </source>
</evidence>
<dbReference type="NCBIfam" id="TIGR01350">
    <property type="entry name" value="lipoamide_DH"/>
    <property type="match status" value="1"/>
</dbReference>
<dbReference type="Gene3D" id="3.50.50.60">
    <property type="entry name" value="FAD/NAD(P)-binding domain"/>
    <property type="match status" value="2"/>
</dbReference>
<comment type="miscellaneous">
    <text evidence="10">The active site is a redox-active disulfide bond.</text>
</comment>
<protein>
    <recommendedName>
        <fullName evidence="2 10">Dihydrolipoyl dehydrogenase</fullName>
        <ecNumber evidence="2 10">1.8.1.4</ecNumber>
    </recommendedName>
</protein>
<keyword evidence="6 10" id="KW-0520">NAD</keyword>
<dbReference type="RefSeq" id="WP_346337602.1">
    <property type="nucleotide sequence ID" value="NZ_JBBYXI010000004.1"/>
</dbReference>
<dbReference type="PRINTS" id="PR00368">
    <property type="entry name" value="FADPNR"/>
</dbReference>
<keyword evidence="14" id="KW-1185">Reference proteome</keyword>
<keyword evidence="5 10" id="KW-0560">Oxidoreductase</keyword>
<evidence type="ECO:0000256" key="10">
    <source>
        <dbReference type="RuleBase" id="RU003692"/>
    </source>
</evidence>
<dbReference type="Pfam" id="PF07992">
    <property type="entry name" value="Pyr_redox_2"/>
    <property type="match status" value="1"/>
</dbReference>
<keyword evidence="4 10" id="KW-0274">FAD</keyword>
<feature type="domain" description="FAD/NAD(P)-binding" evidence="12">
    <location>
        <begin position="3"/>
        <end position="328"/>
    </location>
</feature>
<keyword evidence="8 10" id="KW-0676">Redox-active center</keyword>
<accession>A0ABV0BKW3</accession>
<evidence type="ECO:0000259" key="12">
    <source>
        <dbReference type="Pfam" id="PF07992"/>
    </source>
</evidence>
<dbReference type="InterPro" id="IPR001100">
    <property type="entry name" value="Pyr_nuc-diS_OxRdtase"/>
</dbReference>
<dbReference type="PRINTS" id="PR00411">
    <property type="entry name" value="PNDRDTASEI"/>
</dbReference>
<evidence type="ECO:0000256" key="5">
    <source>
        <dbReference type="ARBA" id="ARBA00023002"/>
    </source>
</evidence>
<evidence type="ECO:0000256" key="1">
    <source>
        <dbReference type="ARBA" id="ARBA00007532"/>
    </source>
</evidence>
<comment type="catalytic activity">
    <reaction evidence="9 10">
        <text>N(6)-[(R)-dihydrolipoyl]-L-lysyl-[protein] + NAD(+) = N(6)-[(R)-lipoyl]-L-lysyl-[protein] + NADH + H(+)</text>
        <dbReference type="Rhea" id="RHEA:15045"/>
        <dbReference type="Rhea" id="RHEA-COMP:10474"/>
        <dbReference type="Rhea" id="RHEA-COMP:10475"/>
        <dbReference type="ChEBI" id="CHEBI:15378"/>
        <dbReference type="ChEBI" id="CHEBI:57540"/>
        <dbReference type="ChEBI" id="CHEBI:57945"/>
        <dbReference type="ChEBI" id="CHEBI:83099"/>
        <dbReference type="ChEBI" id="CHEBI:83100"/>
        <dbReference type="EC" id="1.8.1.4"/>
    </reaction>
</comment>
<dbReference type="Gene3D" id="3.30.390.30">
    <property type="match status" value="1"/>
</dbReference>
<name>A0ABV0BKW3_9HYPH</name>
<proteinExistence type="inferred from homology"/>
<evidence type="ECO:0000259" key="11">
    <source>
        <dbReference type="Pfam" id="PF02852"/>
    </source>
</evidence>
<keyword evidence="7" id="KW-1015">Disulfide bond</keyword>
<sequence>MSYDLVVIGTGPGGYVCAIRAAQLGLKTAVVEKRSTFGGTCLNVGCIPSKALLHASHAYEEAAEKFAGYGISTGPLSVDVKKLQAYKAEGIDGNVKGVEYLLKKNKIDTFHGVGRIAAVGQIEITSDDGKNQMIGAKNVVIATGSDVARLPGIELDEKVVVSSTGALDLPKVPKKMVVIGAGVIGLEIGSVWRRLGAEVVVVEFLDRILPGMDGEVSKNFQRILSKQGMTFKLATKVTKVENNGKSAKITMEPVAGGDAETLDADVVLVATGRIPYTAGLGLEDVGVQKDDRGRILTDARFSTNVTGIYAIGDVIAGPMLAHKAEDEGVAVAEIIAGKHGHVNYDVIPGVVYTAPEVASVGKTEEELKAAGVSYNVGKFPFTANGRAKVNQTTDGFVKILADSTTDRVLGVHIIGANAGELIHEAVIAMEFSASSEDIARSCHAHPTLSEAVKEAALSVEKRAIHM</sequence>
<evidence type="ECO:0000256" key="2">
    <source>
        <dbReference type="ARBA" id="ARBA00012608"/>
    </source>
</evidence>
<dbReference type="InterPro" id="IPR006258">
    <property type="entry name" value="Lipoamide_DH"/>
</dbReference>
<organism evidence="13 14">
    <name type="scientific">Hohaiivirga grylli</name>
    <dbReference type="NCBI Taxonomy" id="3133970"/>
    <lineage>
        <taxon>Bacteria</taxon>
        <taxon>Pseudomonadati</taxon>
        <taxon>Pseudomonadota</taxon>
        <taxon>Alphaproteobacteria</taxon>
        <taxon>Hyphomicrobiales</taxon>
        <taxon>Methylobacteriaceae</taxon>
        <taxon>Hohaiivirga</taxon>
    </lineage>
</organism>
<dbReference type="SUPFAM" id="SSF55424">
    <property type="entry name" value="FAD/NAD-linked reductases, dimerisation (C-terminal) domain"/>
    <property type="match status" value="1"/>
</dbReference>
<dbReference type="PANTHER" id="PTHR22912">
    <property type="entry name" value="DISULFIDE OXIDOREDUCTASE"/>
    <property type="match status" value="1"/>
</dbReference>
<evidence type="ECO:0000256" key="9">
    <source>
        <dbReference type="ARBA" id="ARBA00049187"/>
    </source>
</evidence>
<dbReference type="GO" id="GO:0004148">
    <property type="term" value="F:dihydrolipoyl dehydrogenase (NADH) activity"/>
    <property type="evidence" value="ECO:0007669"/>
    <property type="project" value="UniProtKB-EC"/>
</dbReference>
<dbReference type="Proteomes" id="UP001418637">
    <property type="component" value="Unassembled WGS sequence"/>
</dbReference>
<dbReference type="PANTHER" id="PTHR22912:SF151">
    <property type="entry name" value="DIHYDROLIPOYL DEHYDROGENASE, MITOCHONDRIAL"/>
    <property type="match status" value="1"/>
</dbReference>
<comment type="similarity">
    <text evidence="1 10">Belongs to the class-I pyridine nucleotide-disulfide oxidoreductase family.</text>
</comment>
<evidence type="ECO:0000256" key="3">
    <source>
        <dbReference type="ARBA" id="ARBA00022630"/>
    </source>
</evidence>
<keyword evidence="3 10" id="KW-0285">Flavoprotein</keyword>
<reference evidence="13 14" key="1">
    <citation type="submission" date="2024-04" db="EMBL/GenBank/DDBJ databases">
        <title>A novel species isolated from cricket.</title>
        <authorList>
            <person name="Wang H.-C."/>
        </authorList>
    </citation>
    <scope>NUCLEOTIDE SEQUENCE [LARGE SCALE GENOMIC DNA]</scope>
    <source>
        <strain evidence="13 14">WL0021</strain>
    </source>
</reference>
<dbReference type="InterPro" id="IPR050151">
    <property type="entry name" value="Class-I_Pyr_Nuc-Dis_Oxidored"/>
</dbReference>
<dbReference type="Pfam" id="PF02852">
    <property type="entry name" value="Pyr_redox_dim"/>
    <property type="match status" value="1"/>
</dbReference>
<dbReference type="InterPro" id="IPR016156">
    <property type="entry name" value="FAD/NAD-linked_Rdtase_dimer_sf"/>
</dbReference>
<dbReference type="PIRSF" id="PIRSF000350">
    <property type="entry name" value="Mercury_reductase_MerA"/>
    <property type="match status" value="1"/>
</dbReference>
<comment type="cofactor">
    <cofactor evidence="10">
        <name>FAD</name>
        <dbReference type="ChEBI" id="CHEBI:57692"/>
    </cofactor>
    <text evidence="10">Binds 1 FAD per subunit.</text>
</comment>
<evidence type="ECO:0000256" key="8">
    <source>
        <dbReference type="ARBA" id="ARBA00023284"/>
    </source>
</evidence>
<evidence type="ECO:0000256" key="6">
    <source>
        <dbReference type="ARBA" id="ARBA00023027"/>
    </source>
</evidence>
<evidence type="ECO:0000256" key="4">
    <source>
        <dbReference type="ARBA" id="ARBA00022827"/>
    </source>
</evidence>
<dbReference type="EMBL" id="JBBYXI010000004">
    <property type="protein sequence ID" value="MEN3931559.1"/>
    <property type="molecule type" value="Genomic_DNA"/>
</dbReference>
<dbReference type="InterPro" id="IPR004099">
    <property type="entry name" value="Pyr_nucl-diS_OxRdtase_dimer"/>
</dbReference>
<comment type="caution">
    <text evidence="13">The sequence shown here is derived from an EMBL/GenBank/DDBJ whole genome shotgun (WGS) entry which is preliminary data.</text>
</comment>
<dbReference type="InterPro" id="IPR036188">
    <property type="entry name" value="FAD/NAD-bd_sf"/>
</dbReference>
<evidence type="ECO:0000256" key="7">
    <source>
        <dbReference type="ARBA" id="ARBA00023157"/>
    </source>
</evidence>
<feature type="domain" description="Pyridine nucleotide-disulphide oxidoreductase dimerisation" evidence="11">
    <location>
        <begin position="347"/>
        <end position="456"/>
    </location>
</feature>
<dbReference type="SUPFAM" id="SSF51905">
    <property type="entry name" value="FAD/NAD(P)-binding domain"/>
    <property type="match status" value="1"/>
</dbReference>
<gene>
    <name evidence="13" type="primary">lpdA</name>
    <name evidence="13" type="ORF">WJT86_10895</name>
</gene>
<dbReference type="PROSITE" id="PS00076">
    <property type="entry name" value="PYRIDINE_REDOX_1"/>
    <property type="match status" value="1"/>
</dbReference>